<evidence type="ECO:0000313" key="3">
    <source>
        <dbReference type="Proteomes" id="UP001162162"/>
    </source>
</evidence>
<dbReference type="Proteomes" id="UP001162162">
    <property type="component" value="Unassembled WGS sequence"/>
</dbReference>
<protein>
    <submittedName>
        <fullName evidence="2">Uncharacterized protein</fullName>
    </submittedName>
</protein>
<feature type="compositionally biased region" description="Basic residues" evidence="1">
    <location>
        <begin position="98"/>
        <end position="110"/>
    </location>
</feature>
<evidence type="ECO:0000313" key="2">
    <source>
        <dbReference type="EMBL" id="KAJ8942159.1"/>
    </source>
</evidence>
<sequence>MVKVVEEDIGAHPQGLVGDLFTQMIAVMNVEIGDIMRETVIDIDEVDVIGLAVALEVALGIAEVAQEVIQDLAVAQETVPDLDPPQREVVAALVAQKKNSRSRSRSRSRSAIKENGNAEEKK</sequence>
<reference evidence="2" key="1">
    <citation type="journal article" date="2023" name="Insect Mol. Biol.">
        <title>Genome sequencing provides insights into the evolution of gene families encoding plant cell wall-degrading enzymes in longhorned beetles.</title>
        <authorList>
            <person name="Shin N.R."/>
            <person name="Okamura Y."/>
            <person name="Kirsch R."/>
            <person name="Pauchet Y."/>
        </authorList>
    </citation>
    <scope>NUCLEOTIDE SEQUENCE</scope>
    <source>
        <strain evidence="2">AMC_N1</strain>
    </source>
</reference>
<keyword evidence="3" id="KW-1185">Reference proteome</keyword>
<feature type="region of interest" description="Disordered" evidence="1">
    <location>
        <begin position="95"/>
        <end position="122"/>
    </location>
</feature>
<gene>
    <name evidence="2" type="ORF">NQ318_002549</name>
</gene>
<organism evidence="2 3">
    <name type="scientific">Aromia moschata</name>
    <dbReference type="NCBI Taxonomy" id="1265417"/>
    <lineage>
        <taxon>Eukaryota</taxon>
        <taxon>Metazoa</taxon>
        <taxon>Ecdysozoa</taxon>
        <taxon>Arthropoda</taxon>
        <taxon>Hexapoda</taxon>
        <taxon>Insecta</taxon>
        <taxon>Pterygota</taxon>
        <taxon>Neoptera</taxon>
        <taxon>Endopterygota</taxon>
        <taxon>Coleoptera</taxon>
        <taxon>Polyphaga</taxon>
        <taxon>Cucujiformia</taxon>
        <taxon>Chrysomeloidea</taxon>
        <taxon>Cerambycidae</taxon>
        <taxon>Cerambycinae</taxon>
        <taxon>Callichromatini</taxon>
        <taxon>Aromia</taxon>
    </lineage>
</organism>
<accession>A0AAV8XUL8</accession>
<evidence type="ECO:0000256" key="1">
    <source>
        <dbReference type="SAM" id="MobiDB-lite"/>
    </source>
</evidence>
<proteinExistence type="predicted"/>
<dbReference type="AlphaFoldDB" id="A0AAV8XUL8"/>
<dbReference type="EMBL" id="JAPWTK010000340">
    <property type="protein sequence ID" value="KAJ8942159.1"/>
    <property type="molecule type" value="Genomic_DNA"/>
</dbReference>
<name>A0AAV8XUL8_9CUCU</name>
<comment type="caution">
    <text evidence="2">The sequence shown here is derived from an EMBL/GenBank/DDBJ whole genome shotgun (WGS) entry which is preliminary data.</text>
</comment>